<evidence type="ECO:0000313" key="7">
    <source>
        <dbReference type="Proteomes" id="UP000782241"/>
    </source>
</evidence>
<gene>
    <name evidence="6" type="ORF">KAF25_005756</name>
</gene>
<proteinExistence type="inferred from homology"/>
<evidence type="ECO:0000256" key="1">
    <source>
        <dbReference type="ARBA" id="ARBA00004173"/>
    </source>
</evidence>
<keyword evidence="7" id="KW-1185">Reference proteome</keyword>
<reference evidence="6" key="1">
    <citation type="submission" date="2021-04" db="EMBL/GenBank/DDBJ databases">
        <title>Draft genome of Fusarium avenaceum strain F156N33, isolated from an atmospheric sample in Virginia.</title>
        <authorList>
            <person name="Yang S."/>
            <person name="Vinatzer B.A."/>
            <person name="Coleman J."/>
        </authorList>
    </citation>
    <scope>NUCLEOTIDE SEQUENCE</scope>
    <source>
        <strain evidence="6">F156N33</strain>
    </source>
</reference>
<comment type="similarity">
    <text evidence="2 4">Belongs to the ATPase inhibitor family.</text>
</comment>
<dbReference type="AlphaFoldDB" id="A0A9P7KTX3"/>
<comment type="function">
    <text evidence="4">Inhibits the enzyme activity of ATPase.</text>
</comment>
<dbReference type="Proteomes" id="UP000782241">
    <property type="component" value="Unassembled WGS sequence"/>
</dbReference>
<evidence type="ECO:0000256" key="3">
    <source>
        <dbReference type="ARBA" id="ARBA00023128"/>
    </source>
</evidence>
<protein>
    <recommendedName>
        <fullName evidence="4">ATPase inhibitor, mitochondrial</fullName>
    </recommendedName>
</protein>
<dbReference type="InterPro" id="IPR007648">
    <property type="entry name" value="ATPase_inhibitor_mt"/>
</dbReference>
<organism evidence="6 7">
    <name type="scientific">Fusarium avenaceum</name>
    <dbReference type="NCBI Taxonomy" id="40199"/>
    <lineage>
        <taxon>Eukaryota</taxon>
        <taxon>Fungi</taxon>
        <taxon>Dikarya</taxon>
        <taxon>Ascomycota</taxon>
        <taxon>Pezizomycotina</taxon>
        <taxon>Sordariomycetes</taxon>
        <taxon>Hypocreomycetidae</taxon>
        <taxon>Hypocreales</taxon>
        <taxon>Nectriaceae</taxon>
        <taxon>Fusarium</taxon>
        <taxon>Fusarium tricinctum species complex</taxon>
    </lineage>
</organism>
<sequence>MLCWAHDVPAEGPVRSKLPSGVGRDLPPTHPALGPTEKLVLGQIISAHPSNVIGYKTNPNSKPRPSLSLASKKTGYQIYTTTMLRTTFRQTAAFRPVQCFSTTPRVMTEGATGAPRPTGGSGDAFQRREKASEDYAIRQREKEKLIELKKKLQEQQQHLDRLSKHIDEITKEQGKEQK</sequence>
<comment type="subcellular location">
    <subcellularLocation>
        <location evidence="1">Mitochondrion</location>
    </subcellularLocation>
</comment>
<evidence type="ECO:0000256" key="4">
    <source>
        <dbReference type="RuleBase" id="RU368087"/>
    </source>
</evidence>
<evidence type="ECO:0000313" key="6">
    <source>
        <dbReference type="EMBL" id="KAG5661634.1"/>
    </source>
</evidence>
<feature type="region of interest" description="Disordered" evidence="5">
    <location>
        <begin position="157"/>
        <end position="178"/>
    </location>
</feature>
<evidence type="ECO:0000256" key="2">
    <source>
        <dbReference type="ARBA" id="ARBA00010901"/>
    </source>
</evidence>
<accession>A0A9P7KTX3</accession>
<evidence type="ECO:0000256" key="5">
    <source>
        <dbReference type="SAM" id="MobiDB-lite"/>
    </source>
</evidence>
<dbReference type="Pfam" id="PF04568">
    <property type="entry name" value="IATP"/>
    <property type="match status" value="1"/>
</dbReference>
<feature type="compositionally biased region" description="Basic and acidic residues" evidence="5">
    <location>
        <begin position="125"/>
        <end position="134"/>
    </location>
</feature>
<dbReference type="Gene3D" id="1.20.5.500">
    <property type="entry name" value="Single helix bin"/>
    <property type="match status" value="1"/>
</dbReference>
<name>A0A9P7KTX3_9HYPO</name>
<feature type="region of interest" description="Disordered" evidence="5">
    <location>
        <begin position="107"/>
        <end position="134"/>
    </location>
</feature>
<keyword evidence="3" id="KW-0496">Mitochondrion</keyword>
<dbReference type="GO" id="GO:0005739">
    <property type="term" value="C:mitochondrion"/>
    <property type="evidence" value="ECO:0007669"/>
    <property type="project" value="UniProtKB-SubCell"/>
</dbReference>
<dbReference type="GO" id="GO:0042030">
    <property type="term" value="F:ATPase inhibitor activity"/>
    <property type="evidence" value="ECO:0007669"/>
    <property type="project" value="InterPro"/>
</dbReference>
<dbReference type="EMBL" id="JAGPUO010000007">
    <property type="protein sequence ID" value="KAG5661634.1"/>
    <property type="molecule type" value="Genomic_DNA"/>
</dbReference>
<comment type="caution">
    <text evidence="6">The sequence shown here is derived from an EMBL/GenBank/DDBJ whole genome shotgun (WGS) entry which is preliminary data.</text>
</comment>